<dbReference type="InterPro" id="IPR016166">
    <property type="entry name" value="FAD-bd_PCMH"/>
</dbReference>
<dbReference type="InterPro" id="IPR016164">
    <property type="entry name" value="FAD-linked_Oxase-like_C"/>
</dbReference>
<dbReference type="Gene3D" id="3.30.465.10">
    <property type="match status" value="1"/>
</dbReference>
<dbReference type="Pfam" id="PF01565">
    <property type="entry name" value="FAD_binding_4"/>
    <property type="match status" value="1"/>
</dbReference>
<evidence type="ECO:0000256" key="1">
    <source>
        <dbReference type="ARBA" id="ARBA00001974"/>
    </source>
</evidence>
<dbReference type="InterPro" id="IPR006094">
    <property type="entry name" value="Oxid_FAD_bind_N"/>
</dbReference>
<evidence type="ECO:0000259" key="6">
    <source>
        <dbReference type="PROSITE" id="PS51387"/>
    </source>
</evidence>
<proteinExistence type="inferred from homology"/>
<evidence type="ECO:0000256" key="2">
    <source>
        <dbReference type="ARBA" id="ARBA00005466"/>
    </source>
</evidence>
<keyword evidence="3" id="KW-0285">Flavoprotein</keyword>
<dbReference type="Pfam" id="PF08031">
    <property type="entry name" value="BBE"/>
    <property type="match status" value="1"/>
</dbReference>
<dbReference type="SUPFAM" id="SSF55103">
    <property type="entry name" value="FAD-linked oxidases, C-terminal domain"/>
    <property type="match status" value="1"/>
</dbReference>
<evidence type="ECO:0000256" key="3">
    <source>
        <dbReference type="ARBA" id="ARBA00022630"/>
    </source>
</evidence>
<dbReference type="EMBL" id="CP127173">
    <property type="protein sequence ID" value="WIV56405.1"/>
    <property type="molecule type" value="Genomic_DNA"/>
</dbReference>
<evidence type="ECO:0000256" key="4">
    <source>
        <dbReference type="ARBA" id="ARBA00022827"/>
    </source>
</evidence>
<dbReference type="Proteomes" id="UP001227101">
    <property type="component" value="Chromosome"/>
</dbReference>
<dbReference type="InterPro" id="IPR050416">
    <property type="entry name" value="FAD-linked_Oxidoreductase"/>
</dbReference>
<gene>
    <name evidence="7" type="ORF">QP939_47720</name>
</gene>
<keyword evidence="5" id="KW-0560">Oxidoreductase</keyword>
<protein>
    <submittedName>
        <fullName evidence="7">FAD-binding oxidoreductase</fullName>
    </submittedName>
</protein>
<dbReference type="InterPro" id="IPR016169">
    <property type="entry name" value="FAD-bd_PCMH_sub2"/>
</dbReference>
<dbReference type="SUPFAM" id="SSF56176">
    <property type="entry name" value="FAD-binding/transporter-associated domain-like"/>
    <property type="match status" value="1"/>
</dbReference>
<sequence>MTATTIRLPALERHFGDRAILPGDARFEAARAVWNGTVDTRPAAVLRCADAADVALALRIARAEGLPVAVRGGGHQIAGAAVVADGVVLDLSPMRYADISADGTVSVGGGALLGDLDRATDRVGRVVPAGTVSHTGVGGLTLGGGVGWLSPRLGLTCDSLISVDLVTAAGETRTVDAGTDPDLFWALRGLGANFGVATRFVFRTHPQGPVVAGRSEIPLDRAAEVLTRIGACAAELPRALGVLARLERPAAVPVLGVEWVWSADPADAAAAIRPLGLPAGTVRTRRFPAVQTTVDHRFPHGGRYYLKPAQLAELGPAQAEALVEGATRFPAGDPQLEVLRLGGAVADVPQEATAFPGRAAAFAVNVTASADDPALEAAQRRWARETHAVIAGLGTGGAYLNFADRELDLATVLGAPVHDRLRRVKHRLDPDDVFRPAQHITPRPEQ</sequence>
<evidence type="ECO:0000313" key="7">
    <source>
        <dbReference type="EMBL" id="WIV56405.1"/>
    </source>
</evidence>
<dbReference type="PANTHER" id="PTHR42973:SF39">
    <property type="entry name" value="FAD-BINDING PCMH-TYPE DOMAIN-CONTAINING PROTEIN"/>
    <property type="match status" value="1"/>
</dbReference>
<dbReference type="Gene3D" id="3.30.43.10">
    <property type="entry name" value="Uridine Diphospho-n-acetylenolpyruvylglucosamine Reductase, domain 2"/>
    <property type="match status" value="1"/>
</dbReference>
<feature type="domain" description="FAD-binding PCMH-type" evidence="6">
    <location>
        <begin position="38"/>
        <end position="207"/>
    </location>
</feature>
<organism evidence="7 8">
    <name type="scientific">Amycolatopsis nalaikhensis</name>
    <dbReference type="NCBI Taxonomy" id="715472"/>
    <lineage>
        <taxon>Bacteria</taxon>
        <taxon>Bacillati</taxon>
        <taxon>Actinomycetota</taxon>
        <taxon>Actinomycetes</taxon>
        <taxon>Pseudonocardiales</taxon>
        <taxon>Pseudonocardiaceae</taxon>
        <taxon>Amycolatopsis</taxon>
    </lineage>
</organism>
<evidence type="ECO:0000313" key="8">
    <source>
        <dbReference type="Proteomes" id="UP001227101"/>
    </source>
</evidence>
<dbReference type="InterPro" id="IPR036318">
    <property type="entry name" value="FAD-bd_PCMH-like_sf"/>
</dbReference>
<accession>A0ABY8XL97</accession>
<name>A0ABY8XL97_9PSEU</name>
<dbReference type="RefSeq" id="WP_285453545.1">
    <property type="nucleotide sequence ID" value="NZ_CP127173.1"/>
</dbReference>
<comment type="similarity">
    <text evidence="2">Belongs to the oxygen-dependent FAD-linked oxidoreductase family.</text>
</comment>
<dbReference type="InterPro" id="IPR016167">
    <property type="entry name" value="FAD-bd_PCMH_sub1"/>
</dbReference>
<reference evidence="7 8" key="1">
    <citation type="submission" date="2023-06" db="EMBL/GenBank/DDBJ databases">
        <authorList>
            <person name="Oyuntsetseg B."/>
            <person name="Kim S.B."/>
        </authorList>
    </citation>
    <scope>NUCLEOTIDE SEQUENCE [LARGE SCALE GENOMIC DNA]</scope>
    <source>
        <strain evidence="7 8">2-2</strain>
    </source>
</reference>
<dbReference type="PROSITE" id="PS00862">
    <property type="entry name" value="OX2_COVAL_FAD"/>
    <property type="match status" value="1"/>
</dbReference>
<dbReference type="PANTHER" id="PTHR42973">
    <property type="entry name" value="BINDING OXIDOREDUCTASE, PUTATIVE (AFU_ORTHOLOGUE AFUA_1G17690)-RELATED"/>
    <property type="match status" value="1"/>
</dbReference>
<keyword evidence="8" id="KW-1185">Reference proteome</keyword>
<evidence type="ECO:0000256" key="5">
    <source>
        <dbReference type="ARBA" id="ARBA00023002"/>
    </source>
</evidence>
<keyword evidence="4" id="KW-0274">FAD</keyword>
<dbReference type="PROSITE" id="PS51387">
    <property type="entry name" value="FAD_PCMH"/>
    <property type="match status" value="1"/>
</dbReference>
<dbReference type="InterPro" id="IPR006093">
    <property type="entry name" value="Oxy_OxRdtase_FAD_BS"/>
</dbReference>
<dbReference type="InterPro" id="IPR012951">
    <property type="entry name" value="BBE"/>
</dbReference>
<comment type="cofactor">
    <cofactor evidence="1">
        <name>FAD</name>
        <dbReference type="ChEBI" id="CHEBI:57692"/>
    </cofactor>
</comment>
<dbReference type="Gene3D" id="3.40.462.20">
    <property type="match status" value="1"/>
</dbReference>